<evidence type="ECO:0000313" key="11">
    <source>
        <dbReference type="EMBL" id="AXJ01241.1"/>
    </source>
</evidence>
<dbReference type="KEGG" id="cprv:CYPRO_1991"/>
<dbReference type="InterPro" id="IPR005886">
    <property type="entry name" value="UDP_G4E"/>
</dbReference>
<dbReference type="GO" id="GO:0006012">
    <property type="term" value="P:galactose metabolic process"/>
    <property type="evidence" value="ECO:0007669"/>
    <property type="project" value="UniProtKB-UniPathway"/>
</dbReference>
<dbReference type="RefSeq" id="WP_114985763.1">
    <property type="nucleotide sequence ID" value="NZ_CP027806.1"/>
</dbReference>
<name>A0A345UL89_9BACT</name>
<evidence type="ECO:0000256" key="8">
    <source>
        <dbReference type="ARBA" id="ARBA00023235"/>
    </source>
</evidence>
<dbReference type="NCBIfam" id="TIGR01179">
    <property type="entry name" value="galE"/>
    <property type="match status" value="1"/>
</dbReference>
<accession>A0A345UL89</accession>
<dbReference type="Pfam" id="PF16363">
    <property type="entry name" value="GDP_Man_Dehyd"/>
    <property type="match status" value="1"/>
</dbReference>
<dbReference type="PANTHER" id="PTHR43725">
    <property type="entry name" value="UDP-GLUCOSE 4-EPIMERASE"/>
    <property type="match status" value="1"/>
</dbReference>
<dbReference type="AlphaFoldDB" id="A0A345UL89"/>
<keyword evidence="8 9" id="KW-0413">Isomerase</keyword>
<dbReference type="Proteomes" id="UP000254808">
    <property type="component" value="Chromosome"/>
</dbReference>
<dbReference type="Gene3D" id="3.90.25.10">
    <property type="entry name" value="UDP-galactose 4-epimerase, domain 1"/>
    <property type="match status" value="1"/>
</dbReference>
<dbReference type="EC" id="5.1.3.2" evidence="5 9"/>
<comment type="similarity">
    <text evidence="4 9">Belongs to the NAD(P)-dependent epimerase/dehydratase family.</text>
</comment>
<evidence type="ECO:0000256" key="3">
    <source>
        <dbReference type="ARBA" id="ARBA00004947"/>
    </source>
</evidence>
<dbReference type="InterPro" id="IPR036291">
    <property type="entry name" value="NAD(P)-bd_dom_sf"/>
</dbReference>
<keyword evidence="7 9" id="KW-0520">NAD</keyword>
<evidence type="ECO:0000256" key="1">
    <source>
        <dbReference type="ARBA" id="ARBA00000083"/>
    </source>
</evidence>
<dbReference type="PANTHER" id="PTHR43725:SF47">
    <property type="entry name" value="UDP-GLUCOSE 4-EPIMERASE"/>
    <property type="match status" value="1"/>
</dbReference>
<keyword evidence="12" id="KW-1185">Reference proteome</keyword>
<comment type="subunit">
    <text evidence="9">Homodimer.</text>
</comment>
<dbReference type="UniPathway" id="UPA00214"/>
<dbReference type="OrthoDB" id="9811743at2"/>
<proteinExistence type="inferred from homology"/>
<evidence type="ECO:0000256" key="2">
    <source>
        <dbReference type="ARBA" id="ARBA00001911"/>
    </source>
</evidence>
<reference evidence="11 12" key="1">
    <citation type="submission" date="2018-03" db="EMBL/GenBank/DDBJ databases">
        <title>Phenotypic and genomic properties of Cyclonatronum proteinivorum gen. nov., sp. nov., a haloalkaliphilic bacteroidete from soda lakes possessing Na+-translocating rhodopsin.</title>
        <authorList>
            <person name="Toshchakov S.V."/>
            <person name="Korzhenkov A."/>
            <person name="Samarov N.I."/>
            <person name="Kublanov I.V."/>
            <person name="Muntyan M.S."/>
            <person name="Sorokin D.Y."/>
        </authorList>
    </citation>
    <scope>NUCLEOTIDE SEQUENCE [LARGE SCALE GENOMIC DNA]</scope>
    <source>
        <strain evidence="11 12">Omega</strain>
    </source>
</reference>
<organism evidence="11 12">
    <name type="scientific">Cyclonatronum proteinivorum</name>
    <dbReference type="NCBI Taxonomy" id="1457365"/>
    <lineage>
        <taxon>Bacteria</taxon>
        <taxon>Pseudomonadati</taxon>
        <taxon>Balneolota</taxon>
        <taxon>Balneolia</taxon>
        <taxon>Balneolales</taxon>
        <taxon>Cyclonatronaceae</taxon>
        <taxon>Cyclonatronum</taxon>
    </lineage>
</organism>
<dbReference type="InterPro" id="IPR016040">
    <property type="entry name" value="NAD(P)-bd_dom"/>
</dbReference>
<evidence type="ECO:0000256" key="7">
    <source>
        <dbReference type="ARBA" id="ARBA00023027"/>
    </source>
</evidence>
<comment type="catalytic activity">
    <reaction evidence="1 9">
        <text>UDP-alpha-D-glucose = UDP-alpha-D-galactose</text>
        <dbReference type="Rhea" id="RHEA:22168"/>
        <dbReference type="ChEBI" id="CHEBI:58885"/>
        <dbReference type="ChEBI" id="CHEBI:66914"/>
        <dbReference type="EC" id="5.1.3.2"/>
    </reaction>
</comment>
<comment type="pathway">
    <text evidence="3 9">Carbohydrate metabolism; galactose metabolism.</text>
</comment>
<dbReference type="EMBL" id="CP027806">
    <property type="protein sequence ID" value="AXJ01241.1"/>
    <property type="molecule type" value="Genomic_DNA"/>
</dbReference>
<evidence type="ECO:0000256" key="4">
    <source>
        <dbReference type="ARBA" id="ARBA00007637"/>
    </source>
</evidence>
<dbReference type="GO" id="GO:0003978">
    <property type="term" value="F:UDP-glucose 4-epimerase activity"/>
    <property type="evidence" value="ECO:0007669"/>
    <property type="project" value="UniProtKB-UniRule"/>
</dbReference>
<evidence type="ECO:0000256" key="5">
    <source>
        <dbReference type="ARBA" id="ARBA00013189"/>
    </source>
</evidence>
<evidence type="ECO:0000256" key="6">
    <source>
        <dbReference type="ARBA" id="ARBA00018569"/>
    </source>
</evidence>
<comment type="cofactor">
    <cofactor evidence="2 9">
        <name>NAD(+)</name>
        <dbReference type="ChEBI" id="CHEBI:57540"/>
    </cofactor>
</comment>
<dbReference type="CDD" id="cd05247">
    <property type="entry name" value="UDP_G4E_1_SDR_e"/>
    <property type="match status" value="1"/>
</dbReference>
<evidence type="ECO:0000313" key="12">
    <source>
        <dbReference type="Proteomes" id="UP000254808"/>
    </source>
</evidence>
<keyword evidence="9" id="KW-0119">Carbohydrate metabolism</keyword>
<dbReference type="SUPFAM" id="SSF51735">
    <property type="entry name" value="NAD(P)-binding Rossmann-fold domains"/>
    <property type="match status" value="1"/>
</dbReference>
<dbReference type="Gene3D" id="3.40.50.720">
    <property type="entry name" value="NAD(P)-binding Rossmann-like Domain"/>
    <property type="match status" value="1"/>
</dbReference>
<dbReference type="GO" id="GO:0005829">
    <property type="term" value="C:cytosol"/>
    <property type="evidence" value="ECO:0007669"/>
    <property type="project" value="TreeGrafter"/>
</dbReference>
<evidence type="ECO:0000259" key="10">
    <source>
        <dbReference type="Pfam" id="PF16363"/>
    </source>
</evidence>
<gene>
    <name evidence="11" type="ORF">CYPRO_1991</name>
</gene>
<evidence type="ECO:0000256" key="9">
    <source>
        <dbReference type="RuleBase" id="RU366046"/>
    </source>
</evidence>
<protein>
    <recommendedName>
        <fullName evidence="6 9">UDP-glucose 4-epimerase</fullName>
        <ecNumber evidence="5 9">5.1.3.2</ecNumber>
    </recommendedName>
</protein>
<sequence length="338" mass="37923">MKILVTGGLGYIGSHTVVELHLAGHDIVILDNLSNSMINVHQVLEKICGRSLPFYEADIMDDKGLREVFEKESGIDGIIHFAAKKSVSESLDFPVMYYENNIKGLINVMRMVEDYKVPYFVFSSSCTVYGEPDNVPVTESTPTTSSPTPYGNSKLWAELMITEFTKLTPHVKSVLLRYFNPVGAHESALIGELPRGVPSNLMPFITQTAAGWREQLSIFGQDYNTPDGTCIRDFIHVVDLAKAHVISLDYARDNDFRTEIFNVGTGNGHSVSEVVESFERSTGVKLNYRFAPRRQGDVEKIWADTTKVTQVLGWKPEYSLDDMSRTAWKWQLTLGDKP</sequence>
<feature type="domain" description="NAD(P)-binding" evidence="10">
    <location>
        <begin position="4"/>
        <end position="325"/>
    </location>
</feature>